<dbReference type="PROSITE" id="PS50850">
    <property type="entry name" value="MFS"/>
    <property type="match status" value="1"/>
</dbReference>
<dbReference type="GO" id="GO:0022857">
    <property type="term" value="F:transmembrane transporter activity"/>
    <property type="evidence" value="ECO:0007669"/>
    <property type="project" value="InterPro"/>
</dbReference>
<sequence>MSGEGVSHTYTSPCAALNPPGVKDMSSNKEVKINVDEILVKYVGECGIWQWGVVLLSVLSSPSMATFPVFVNAVPDHRCKMENPVERLFKDYNLSFSEAAAVIGPWKDEVPITQMGCSRFALDWNNTNLVEKLLLNKSAISVNDRKSLPTEECVHGYVYASKRFQYPSTVVEEFNLICENNILSPLGTSLFLVGMLFGFILGGYVGDKFGRRRGAIGFSLLEILSAVGVSLAPNHHIYHLMRTIVGFSSTGKAIVLRVLPIELTVAKYRSYFTSFIILGVVFAHRAVMSGLAYSVQDWRLLNTFCMLPCLTCFTFFYLLPESPRWLLSQCRDQDAVKVLRTGCRINHIFTKDKSKLSYFDTLLQSTPKSDNYNKKKCVLREPVNFSKRCINILKSMRNSFNNTQLVKTLVICVLLFITHSLAFFGVLLYGKYINDNIYIVTLINASTAIPGPIIASIAYRCFKYRRIPLMSTYMISGLSLFIGGIYTVLWKPLTDTVLNICCNFALVTYSASMIMMLIYCAELFPSYMRTRGVGISSGLGRIGGIISTFVNYTDFYLGHGTPVLIYSGSAIFQVILLCCLRDTSGEDLPDVELSMDSKTDDNVLSTIKTFNNENERKEEQNREECIIDCKT</sequence>
<evidence type="ECO:0000256" key="4">
    <source>
        <dbReference type="ARBA" id="ARBA00023136"/>
    </source>
</evidence>
<dbReference type="InterPro" id="IPR005828">
    <property type="entry name" value="MFS_sugar_transport-like"/>
</dbReference>
<keyword evidence="5" id="KW-1185">Reference proteome</keyword>
<comment type="subcellular location">
    <subcellularLocation>
        <location evidence="1">Membrane</location>
        <topology evidence="1">Multi-pass membrane protein</topology>
    </subcellularLocation>
</comment>
<accession>A0A183VXM6</accession>
<dbReference type="Gene3D" id="1.20.1250.20">
    <property type="entry name" value="MFS general substrate transporter like domains"/>
    <property type="match status" value="1"/>
</dbReference>
<name>A0A183VXM6_TRIRE</name>
<protein>
    <submittedName>
        <fullName evidence="6">MFS domain-containing protein</fullName>
    </submittedName>
</protein>
<dbReference type="Pfam" id="PF00083">
    <property type="entry name" value="Sugar_tr"/>
    <property type="match status" value="1"/>
</dbReference>
<dbReference type="InterPro" id="IPR020846">
    <property type="entry name" value="MFS_dom"/>
</dbReference>
<dbReference type="PANTHER" id="PTHR24064">
    <property type="entry name" value="SOLUTE CARRIER FAMILY 22 MEMBER"/>
    <property type="match status" value="1"/>
</dbReference>
<dbReference type="OrthoDB" id="2261376at2759"/>
<reference evidence="6" key="2">
    <citation type="submission" date="2023-11" db="UniProtKB">
        <authorList>
            <consortium name="WormBaseParasite"/>
        </authorList>
    </citation>
    <scope>IDENTIFICATION</scope>
</reference>
<organism evidence="5 6">
    <name type="scientific">Trichobilharzia regenti</name>
    <name type="common">Nasal bird schistosome</name>
    <dbReference type="NCBI Taxonomy" id="157069"/>
    <lineage>
        <taxon>Eukaryota</taxon>
        <taxon>Metazoa</taxon>
        <taxon>Spiralia</taxon>
        <taxon>Lophotrochozoa</taxon>
        <taxon>Platyhelminthes</taxon>
        <taxon>Trematoda</taxon>
        <taxon>Digenea</taxon>
        <taxon>Strigeidida</taxon>
        <taxon>Schistosomatoidea</taxon>
        <taxon>Schistosomatidae</taxon>
        <taxon>Trichobilharzia</taxon>
    </lineage>
</organism>
<keyword evidence="4" id="KW-0472">Membrane</keyword>
<keyword evidence="3" id="KW-1133">Transmembrane helix</keyword>
<dbReference type="AlphaFoldDB" id="A0A183VXM6"/>
<evidence type="ECO:0000256" key="2">
    <source>
        <dbReference type="ARBA" id="ARBA00022692"/>
    </source>
</evidence>
<evidence type="ECO:0000313" key="5">
    <source>
        <dbReference type="Proteomes" id="UP000050795"/>
    </source>
</evidence>
<keyword evidence="2" id="KW-0812">Transmembrane</keyword>
<evidence type="ECO:0000313" key="6">
    <source>
        <dbReference type="WBParaSite" id="TREG1_83150.1"/>
    </source>
</evidence>
<reference evidence="5" key="1">
    <citation type="submission" date="2022-06" db="EMBL/GenBank/DDBJ databases">
        <authorList>
            <person name="Berger JAMES D."/>
            <person name="Berger JAMES D."/>
        </authorList>
    </citation>
    <scope>NUCLEOTIDE SEQUENCE [LARGE SCALE GENOMIC DNA]</scope>
</reference>
<dbReference type="WBParaSite" id="TREG1_83150.1">
    <property type="protein sequence ID" value="TREG1_83150.1"/>
    <property type="gene ID" value="TREG1_83150"/>
</dbReference>
<dbReference type="GO" id="GO:0016020">
    <property type="term" value="C:membrane"/>
    <property type="evidence" value="ECO:0007669"/>
    <property type="project" value="UniProtKB-SubCell"/>
</dbReference>
<dbReference type="InterPro" id="IPR036259">
    <property type="entry name" value="MFS_trans_sf"/>
</dbReference>
<dbReference type="SUPFAM" id="SSF103473">
    <property type="entry name" value="MFS general substrate transporter"/>
    <property type="match status" value="1"/>
</dbReference>
<evidence type="ECO:0000256" key="1">
    <source>
        <dbReference type="ARBA" id="ARBA00004141"/>
    </source>
</evidence>
<evidence type="ECO:0000256" key="3">
    <source>
        <dbReference type="ARBA" id="ARBA00022989"/>
    </source>
</evidence>
<proteinExistence type="predicted"/>
<dbReference type="Proteomes" id="UP000050795">
    <property type="component" value="Unassembled WGS sequence"/>
</dbReference>